<evidence type="ECO:0000313" key="1">
    <source>
        <dbReference type="EMBL" id="AJA07157.1"/>
    </source>
</evidence>
<protein>
    <submittedName>
        <fullName evidence="1">Uncharacterized protein</fullName>
    </submittedName>
</protein>
<dbReference type="HOGENOM" id="CLU_2048227_0_0_5"/>
<dbReference type="SUPFAM" id="SSF51735">
    <property type="entry name" value="NAD(P)-binding Rossmann-fold domains"/>
    <property type="match status" value="1"/>
</dbReference>
<dbReference type="AlphaFoldDB" id="A0A0A7PGT9"/>
<sequence>MPQGGNCGAPSIGSGSNDLYACGETNPRKALDRLTADSHRKDRDYGPLTVKQVLSPGPAGIARATAAAYAREYARVVIADIKEKDFERIIAVDAKGVWLCMKYAIQHMKAHGGGVIFNTE</sequence>
<dbReference type="Gene3D" id="3.40.50.720">
    <property type="entry name" value="NAD(P)-binding Rossmann-like Domain"/>
    <property type="match status" value="1"/>
</dbReference>
<dbReference type="KEGG" id="sphk:SKP52_01075"/>
<dbReference type="EMBL" id="CP009122">
    <property type="protein sequence ID" value="AJA07157.1"/>
    <property type="molecule type" value="Genomic_DNA"/>
</dbReference>
<name>A0A0A7PGT9_9SPHN</name>
<evidence type="ECO:0000313" key="2">
    <source>
        <dbReference type="Proteomes" id="UP000030907"/>
    </source>
</evidence>
<accession>A0A0A7PGT9</accession>
<gene>
    <name evidence="1" type="ORF">SKP52_01075</name>
</gene>
<proteinExistence type="predicted"/>
<dbReference type="Proteomes" id="UP000030907">
    <property type="component" value="Chromosome"/>
</dbReference>
<organism evidence="1 2">
    <name type="scientific">Sphingopyxis fribergensis</name>
    <dbReference type="NCBI Taxonomy" id="1515612"/>
    <lineage>
        <taxon>Bacteria</taxon>
        <taxon>Pseudomonadati</taxon>
        <taxon>Pseudomonadota</taxon>
        <taxon>Alphaproteobacteria</taxon>
        <taxon>Sphingomonadales</taxon>
        <taxon>Sphingomonadaceae</taxon>
        <taxon>Sphingopyxis</taxon>
    </lineage>
</organism>
<dbReference type="InterPro" id="IPR036291">
    <property type="entry name" value="NAD(P)-bd_dom_sf"/>
</dbReference>
<reference evidence="1 2" key="1">
    <citation type="journal article" date="2015" name="Int. J. Syst. Evol. Microbiol.">
        <title>Description of Sphingopyxis fribergensis sp. nov. - a soil bacterium with the ability to degrade styrene and phenylacetic acid.</title>
        <authorList>
            <person name="Oelschlagel M."/>
            <person name="Ruckert C."/>
            <person name="Kalinowski J."/>
            <person name="Schmidt G."/>
            <person name="Schlomann M."/>
            <person name="Tischler D."/>
        </authorList>
    </citation>
    <scope>NUCLEOTIDE SEQUENCE [LARGE SCALE GENOMIC DNA]</scope>
    <source>
        <strain evidence="1 2">Kp5.2</strain>
    </source>
</reference>
<keyword evidence="2" id="KW-1185">Reference proteome</keyword>